<name>A0A182WD95_9DIPT</name>
<dbReference type="InterPro" id="IPR000406">
    <property type="entry name" value="Rho_GDI"/>
</dbReference>
<evidence type="ECO:0000256" key="3">
    <source>
        <dbReference type="ARBA" id="ARBA00022490"/>
    </source>
</evidence>
<dbReference type="FunFam" id="2.70.50.30:FF:000001">
    <property type="entry name" value="Rho GDP-dissociation inhibitor 1"/>
    <property type="match status" value="1"/>
</dbReference>
<evidence type="ECO:0000256" key="1">
    <source>
        <dbReference type="ARBA" id="ARBA00004496"/>
    </source>
</evidence>
<dbReference type="GO" id="GO:0007266">
    <property type="term" value="P:Rho protein signal transduction"/>
    <property type="evidence" value="ECO:0007669"/>
    <property type="project" value="InterPro"/>
</dbReference>
<evidence type="ECO:0000256" key="6">
    <source>
        <dbReference type="ARBA" id="ARBA00080671"/>
    </source>
</evidence>
<organism evidence="8 9">
    <name type="scientific">Anopheles minimus</name>
    <dbReference type="NCBI Taxonomy" id="112268"/>
    <lineage>
        <taxon>Eukaryota</taxon>
        <taxon>Metazoa</taxon>
        <taxon>Ecdysozoa</taxon>
        <taxon>Arthropoda</taxon>
        <taxon>Hexapoda</taxon>
        <taxon>Insecta</taxon>
        <taxon>Pterygota</taxon>
        <taxon>Neoptera</taxon>
        <taxon>Endopterygota</taxon>
        <taxon>Diptera</taxon>
        <taxon>Nematocera</taxon>
        <taxon>Culicoidea</taxon>
        <taxon>Culicidae</taxon>
        <taxon>Anophelinae</taxon>
        <taxon>Anopheles</taxon>
    </lineage>
</organism>
<dbReference type="EnsemblMetazoa" id="AMIN008332-RA">
    <property type="protein sequence ID" value="AMIN008332-PA"/>
    <property type="gene ID" value="AMIN008332"/>
</dbReference>
<dbReference type="PANTHER" id="PTHR10980">
    <property type="entry name" value="RHO GDP-DISSOCIATION INHIBITOR"/>
    <property type="match status" value="1"/>
</dbReference>
<dbReference type="SUPFAM" id="SSF81296">
    <property type="entry name" value="E set domains"/>
    <property type="match status" value="1"/>
</dbReference>
<dbReference type="GO" id="GO:0005094">
    <property type="term" value="F:Rho GDP-dissociation inhibitor activity"/>
    <property type="evidence" value="ECO:0007669"/>
    <property type="project" value="InterPro"/>
</dbReference>
<dbReference type="GO" id="GO:0016020">
    <property type="term" value="C:membrane"/>
    <property type="evidence" value="ECO:0007669"/>
    <property type="project" value="TreeGrafter"/>
</dbReference>
<dbReference type="PRINTS" id="PR00492">
    <property type="entry name" value="RHOGDI"/>
</dbReference>
<evidence type="ECO:0000256" key="4">
    <source>
        <dbReference type="ARBA" id="ARBA00053735"/>
    </source>
</evidence>
<proteinExistence type="inferred from homology"/>
<comment type="similarity">
    <text evidence="2">Belongs to the Rho GDI family.</text>
</comment>
<dbReference type="Proteomes" id="UP000075920">
    <property type="component" value="Unassembled WGS sequence"/>
</dbReference>
<evidence type="ECO:0000256" key="5">
    <source>
        <dbReference type="ARBA" id="ARBA00073845"/>
    </source>
</evidence>
<dbReference type="InterPro" id="IPR014756">
    <property type="entry name" value="Ig_E-set"/>
</dbReference>
<dbReference type="VEuPathDB" id="VectorBase:AMIN008332"/>
<dbReference type="STRING" id="112268.A0A182WD95"/>
<evidence type="ECO:0000256" key="7">
    <source>
        <dbReference type="SAM" id="MobiDB-lite"/>
    </source>
</evidence>
<keyword evidence="9" id="KW-1185">Reference proteome</keyword>
<sequence length="201" mass="23205">MSTEKEVNLAEVEQAEEHDGNYQPPPQKTIEEIMAADAEDESLRKYKEALLGEAQAEKIVFDESDPRKVIVKKLALLVADRDPMELDLTGDLTKLKKNVFVIKEGIQYKIRIDFVVQREIVHGLKYVQKTYRMGVPVDKMVQMVGSYPPKKEIQSYTTPFEEAPSGMMARGTYSVTSLFTDDDKNEHLKWDWSFEIKKDWQ</sequence>
<feature type="region of interest" description="Disordered" evidence="7">
    <location>
        <begin position="1"/>
        <end position="27"/>
    </location>
</feature>
<evidence type="ECO:0000256" key="2">
    <source>
        <dbReference type="ARBA" id="ARBA00009758"/>
    </source>
</evidence>
<protein>
    <recommendedName>
        <fullName evidence="5">Rho GDP-dissociation inhibitor 3</fullName>
    </recommendedName>
    <alternativeName>
        <fullName evidence="6">Rho-GDI gamma</fullName>
    </alternativeName>
</protein>
<comment type="subcellular location">
    <subcellularLocation>
        <location evidence="1">Cytoplasm</location>
    </subcellularLocation>
</comment>
<dbReference type="PANTHER" id="PTHR10980:SF3">
    <property type="entry name" value="LD16419P"/>
    <property type="match status" value="1"/>
</dbReference>
<evidence type="ECO:0000313" key="9">
    <source>
        <dbReference type="Proteomes" id="UP000075920"/>
    </source>
</evidence>
<reference evidence="8" key="2">
    <citation type="submission" date="2020-05" db="UniProtKB">
        <authorList>
            <consortium name="EnsemblMetazoa"/>
        </authorList>
    </citation>
    <scope>IDENTIFICATION</scope>
    <source>
        <strain evidence="8">MINIMUS1</strain>
    </source>
</reference>
<accession>A0A182WD95</accession>
<dbReference type="Pfam" id="PF02115">
    <property type="entry name" value="Rho_GDI"/>
    <property type="match status" value="1"/>
</dbReference>
<dbReference type="GO" id="GO:0005829">
    <property type="term" value="C:cytosol"/>
    <property type="evidence" value="ECO:0007669"/>
    <property type="project" value="TreeGrafter"/>
</dbReference>
<keyword evidence="3" id="KW-0963">Cytoplasm</keyword>
<dbReference type="Gene3D" id="2.70.50.30">
    <property type="entry name" value="Coagulation Factor XIII, subunit A, domain 1"/>
    <property type="match status" value="1"/>
</dbReference>
<comment type="function">
    <text evidence="4">Inhibits GDP/GTP exchange reaction of RhoB. Interacts specifically with the GDP- and GTP-bound forms of post-translationally processed Rhob and Rhog proteins, both of which show a growth-regulated expression in mammalian cells. Stimulates the release of the GDP-bound but not the GTP-bound RhoB protein. Also inhibits the GDP/GTP exchange of RhoB but shows less ability to inhibit the dissociation of prebound GTP.</text>
</comment>
<dbReference type="InterPro" id="IPR024792">
    <property type="entry name" value="RhoGDI_dom_sf"/>
</dbReference>
<dbReference type="AlphaFoldDB" id="A0A182WD95"/>
<reference evidence="9" key="1">
    <citation type="submission" date="2013-03" db="EMBL/GenBank/DDBJ databases">
        <title>The Genome Sequence of Anopheles minimus MINIMUS1.</title>
        <authorList>
            <consortium name="The Broad Institute Genomics Platform"/>
            <person name="Neafsey D.E."/>
            <person name="Walton C."/>
            <person name="Walker B."/>
            <person name="Young S.K."/>
            <person name="Zeng Q."/>
            <person name="Gargeya S."/>
            <person name="Fitzgerald M."/>
            <person name="Haas B."/>
            <person name="Abouelleil A."/>
            <person name="Allen A.W."/>
            <person name="Alvarado L."/>
            <person name="Arachchi H.M."/>
            <person name="Berlin A.M."/>
            <person name="Chapman S.B."/>
            <person name="Gainer-Dewar J."/>
            <person name="Goldberg J."/>
            <person name="Griggs A."/>
            <person name="Gujja S."/>
            <person name="Hansen M."/>
            <person name="Howarth C."/>
            <person name="Imamovic A."/>
            <person name="Ireland A."/>
            <person name="Larimer J."/>
            <person name="McCowan C."/>
            <person name="Murphy C."/>
            <person name="Pearson M."/>
            <person name="Poon T.W."/>
            <person name="Priest M."/>
            <person name="Roberts A."/>
            <person name="Saif S."/>
            <person name="Shea T."/>
            <person name="Sisk P."/>
            <person name="Sykes S."/>
            <person name="Wortman J."/>
            <person name="Nusbaum C."/>
            <person name="Birren B."/>
        </authorList>
    </citation>
    <scope>NUCLEOTIDE SEQUENCE [LARGE SCALE GENOMIC DNA]</scope>
    <source>
        <strain evidence="9">MINIMUS1</strain>
    </source>
</reference>
<evidence type="ECO:0000313" key="8">
    <source>
        <dbReference type="EnsemblMetazoa" id="AMIN008332-PA"/>
    </source>
</evidence>